<dbReference type="EMBL" id="BGPR01000089">
    <property type="protein sequence ID" value="GBL92823.1"/>
    <property type="molecule type" value="Genomic_DNA"/>
</dbReference>
<keyword evidence="2" id="KW-1185">Reference proteome</keyword>
<evidence type="ECO:0000313" key="1">
    <source>
        <dbReference type="EMBL" id="GBL92823.1"/>
    </source>
</evidence>
<protein>
    <submittedName>
        <fullName evidence="1">Uncharacterized protein</fullName>
    </submittedName>
</protein>
<name>A0A4Y2BLJ2_ARAVE</name>
<reference evidence="1 2" key="1">
    <citation type="journal article" date="2019" name="Sci. Rep.">
        <title>Orb-weaving spider Araneus ventricosus genome elucidates the spidroin gene catalogue.</title>
        <authorList>
            <person name="Kono N."/>
            <person name="Nakamura H."/>
            <person name="Ohtoshi R."/>
            <person name="Moran D.A.P."/>
            <person name="Shinohara A."/>
            <person name="Yoshida Y."/>
            <person name="Fujiwara M."/>
            <person name="Mori M."/>
            <person name="Tomita M."/>
            <person name="Arakawa K."/>
        </authorList>
    </citation>
    <scope>NUCLEOTIDE SEQUENCE [LARGE SCALE GENOMIC DNA]</scope>
</reference>
<gene>
    <name evidence="1" type="ORF">AVEN_4531_1</name>
</gene>
<dbReference type="AlphaFoldDB" id="A0A4Y2BLJ2"/>
<accession>A0A4Y2BLJ2</accession>
<proteinExistence type="predicted"/>
<dbReference type="Proteomes" id="UP000499080">
    <property type="component" value="Unassembled WGS sequence"/>
</dbReference>
<evidence type="ECO:0000313" key="2">
    <source>
        <dbReference type="Proteomes" id="UP000499080"/>
    </source>
</evidence>
<organism evidence="1 2">
    <name type="scientific">Araneus ventricosus</name>
    <name type="common">Orbweaver spider</name>
    <name type="synonym">Epeira ventricosa</name>
    <dbReference type="NCBI Taxonomy" id="182803"/>
    <lineage>
        <taxon>Eukaryota</taxon>
        <taxon>Metazoa</taxon>
        <taxon>Ecdysozoa</taxon>
        <taxon>Arthropoda</taxon>
        <taxon>Chelicerata</taxon>
        <taxon>Arachnida</taxon>
        <taxon>Araneae</taxon>
        <taxon>Araneomorphae</taxon>
        <taxon>Entelegynae</taxon>
        <taxon>Araneoidea</taxon>
        <taxon>Araneidae</taxon>
        <taxon>Araneus</taxon>
    </lineage>
</organism>
<sequence>MGLKEPQPPKYSLNDARVQAKNDCNYSLKPTELIVYLLLFWKTIVAPYVWRDCQSLTAYASALELTENSLQHVIFTSLSSKEVSLATMSWRYLSGTDAKIDRQRNDSVLVAEGKVGNG</sequence>
<comment type="caution">
    <text evidence="1">The sequence shown here is derived from an EMBL/GenBank/DDBJ whole genome shotgun (WGS) entry which is preliminary data.</text>
</comment>